<evidence type="ECO:0000313" key="3">
    <source>
        <dbReference type="Proteomes" id="UP000037397"/>
    </source>
</evidence>
<dbReference type="Pfam" id="PF11706">
    <property type="entry name" value="zf-CGNR"/>
    <property type="match status" value="1"/>
</dbReference>
<evidence type="ECO:0000259" key="1">
    <source>
        <dbReference type="Pfam" id="PF11706"/>
    </source>
</evidence>
<sequence>MHINPYGEEPVVLAADLVNDPPETLDALRDRCADAGVVIDMPVRRADLAATRALLDAWLTVVDADDDQGRADRLNALLAEHAEHPRMTNHSGEAWHIHYRELDRSLSGVLAALVTVGTAMHLTGRGMSRLGRCAAADCERVYADVSRGGRQRYCSTRCASREAVRRHRARSA</sequence>
<comment type="caution">
    <text evidence="2">The sequence shown here is derived from an EMBL/GenBank/DDBJ whole genome shotgun (WGS) entry which is preliminary data.</text>
</comment>
<reference evidence="3" key="1">
    <citation type="submission" date="2015-03" db="EMBL/GenBank/DDBJ databases">
        <title>Luteipulveratus halotolerans sp. nov., a novel actinobacterium (Dermacoccaceae) from Sarawak, Malaysia.</title>
        <authorList>
            <person name="Juboi H."/>
            <person name="Basik A."/>
            <person name="Shamsul S.S."/>
            <person name="Arnold P."/>
            <person name="Schmitt E.K."/>
            <person name="Sanglier J.-J."/>
            <person name="Yeo T."/>
        </authorList>
    </citation>
    <scope>NUCLEOTIDE SEQUENCE [LARGE SCALE GENOMIC DNA]</scope>
    <source>
        <strain evidence="3">C296001</strain>
    </source>
</reference>
<dbReference type="SUPFAM" id="SSF160904">
    <property type="entry name" value="Jann2411-like"/>
    <property type="match status" value="1"/>
</dbReference>
<dbReference type="Gene3D" id="1.10.3300.10">
    <property type="entry name" value="Jann2411-like domain"/>
    <property type="match status" value="1"/>
</dbReference>
<dbReference type="PANTHER" id="PTHR35525:SF3">
    <property type="entry name" value="BLL6575 PROTEIN"/>
    <property type="match status" value="1"/>
</dbReference>
<keyword evidence="3" id="KW-1185">Reference proteome</keyword>
<dbReference type="PATRIC" id="fig|1631356.3.peg.2118"/>
<dbReference type="AlphaFoldDB" id="A0A0L6CIB7"/>
<organism evidence="2 3">
    <name type="scientific">Luteipulveratus halotolerans</name>
    <dbReference type="NCBI Taxonomy" id="1631356"/>
    <lineage>
        <taxon>Bacteria</taxon>
        <taxon>Bacillati</taxon>
        <taxon>Actinomycetota</taxon>
        <taxon>Actinomycetes</taxon>
        <taxon>Micrococcales</taxon>
        <taxon>Dermacoccaceae</taxon>
        <taxon>Luteipulveratus</taxon>
    </lineage>
</organism>
<dbReference type="InterPro" id="IPR023286">
    <property type="entry name" value="ABATE_dom_sf"/>
</dbReference>
<accession>A0A0L6CIB7</accession>
<protein>
    <recommendedName>
        <fullName evidence="1">Zinc finger CGNR domain-containing protein</fullName>
    </recommendedName>
</protein>
<dbReference type="OrthoDB" id="3531194at2"/>
<dbReference type="Proteomes" id="UP000037397">
    <property type="component" value="Unassembled WGS sequence"/>
</dbReference>
<evidence type="ECO:0000313" key="2">
    <source>
        <dbReference type="EMBL" id="KNX37536.1"/>
    </source>
</evidence>
<dbReference type="EMBL" id="LAIR01000002">
    <property type="protein sequence ID" value="KNX37536.1"/>
    <property type="molecule type" value="Genomic_DNA"/>
</dbReference>
<dbReference type="InterPro" id="IPR010852">
    <property type="entry name" value="ABATE"/>
</dbReference>
<dbReference type="InterPro" id="IPR021005">
    <property type="entry name" value="Znf_CGNR"/>
</dbReference>
<feature type="domain" description="Zinc finger CGNR" evidence="1">
    <location>
        <begin position="129"/>
        <end position="170"/>
    </location>
</feature>
<dbReference type="PANTHER" id="PTHR35525">
    <property type="entry name" value="BLL6575 PROTEIN"/>
    <property type="match status" value="1"/>
</dbReference>
<proteinExistence type="predicted"/>
<dbReference type="STRING" id="1631356.VV01_10855"/>
<name>A0A0L6CIB7_9MICO</name>
<gene>
    <name evidence="2" type="ORF">VV01_10855</name>
</gene>
<dbReference type="RefSeq" id="WP_050669896.1">
    <property type="nucleotide sequence ID" value="NZ_LAIR01000002.1"/>
</dbReference>